<comment type="caution">
    <text evidence="2">The sequence shown here is derived from an EMBL/GenBank/DDBJ whole genome shotgun (WGS) entry which is preliminary data.</text>
</comment>
<name>A0ABW4XJM5_9GAMM</name>
<sequence>MIGIVNTARLNVRDRPSSQGRKLGIVKQNAVLPVLGKRDGWIEITYQQHPGFVSGEYLNLIESVPKQTGQVTASRLNIRSRPEAQAPVLGTLVRDAVIEIEGVHGDWLEIVFNQQAGYVASAYIEQRLASPDTKARVNTSALNVRANPNGSASLLGQLPQGQIVSVTAQLNGWSEILFGQGRGYVASKYLSPIADDNATSEPSAAIVRADDKTKLAVRAAWQSFGPSLNELATENSLDVATVVAVICVESGGRGFEPSNQDRMIIRFENHKFWKYWGKTNADIFHAHFQYASGQVWKGHKWRPSRHDDWRGFHGNQAKEWQVLDFARSLDDSAALMSISMGAPQIMGFNFASMAYPSVQAMFEAFNTDMNAQIDGMFSFMSAAMLDSLRRLDFERFAGYYNGSGQKAFYGGAIRRHYQAFKQLNL</sequence>
<dbReference type="PROSITE" id="PS51781">
    <property type="entry name" value="SH3B"/>
    <property type="match status" value="2"/>
</dbReference>
<dbReference type="RefSeq" id="WP_345338354.1">
    <property type="nucleotide sequence ID" value="NZ_BAABLI010000005.1"/>
</dbReference>
<keyword evidence="3" id="KW-1185">Reference proteome</keyword>
<dbReference type="InterPro" id="IPR003646">
    <property type="entry name" value="SH3-like_bac-type"/>
</dbReference>
<dbReference type="SMART" id="SM00287">
    <property type="entry name" value="SH3b"/>
    <property type="match status" value="3"/>
</dbReference>
<reference evidence="3" key="1">
    <citation type="journal article" date="2019" name="Int. J. Syst. Evol. Microbiol.">
        <title>The Global Catalogue of Microorganisms (GCM) 10K type strain sequencing project: providing services to taxonomists for standard genome sequencing and annotation.</title>
        <authorList>
            <consortium name="The Broad Institute Genomics Platform"/>
            <consortium name="The Broad Institute Genome Sequencing Center for Infectious Disease"/>
            <person name="Wu L."/>
            <person name="Ma J."/>
        </authorList>
    </citation>
    <scope>NUCLEOTIDE SEQUENCE [LARGE SCALE GENOMIC DNA]</scope>
    <source>
        <strain evidence="3">CGMCC 1.10992</strain>
    </source>
</reference>
<dbReference type="EMBL" id="JBHUHT010000008">
    <property type="protein sequence ID" value="MFD2095192.1"/>
    <property type="molecule type" value="Genomic_DNA"/>
</dbReference>
<dbReference type="Pfam" id="PF08239">
    <property type="entry name" value="SH3_3"/>
    <property type="match status" value="3"/>
</dbReference>
<feature type="domain" description="SH3b" evidence="1">
    <location>
        <begin position="132"/>
        <end position="194"/>
    </location>
</feature>
<dbReference type="InterPro" id="IPR024408">
    <property type="entry name" value="Muramidase"/>
</dbReference>
<accession>A0ABW4XJM5</accession>
<evidence type="ECO:0000313" key="3">
    <source>
        <dbReference type="Proteomes" id="UP001597380"/>
    </source>
</evidence>
<organism evidence="2 3">
    <name type="scientific">Corallincola platygyrae</name>
    <dbReference type="NCBI Taxonomy" id="1193278"/>
    <lineage>
        <taxon>Bacteria</taxon>
        <taxon>Pseudomonadati</taxon>
        <taxon>Pseudomonadota</taxon>
        <taxon>Gammaproteobacteria</taxon>
        <taxon>Alteromonadales</taxon>
        <taxon>Psychromonadaceae</taxon>
        <taxon>Corallincola</taxon>
    </lineage>
</organism>
<gene>
    <name evidence="2" type="ORF">ACFSJ3_04285</name>
</gene>
<dbReference type="InterPro" id="IPR052354">
    <property type="entry name" value="Cell_Wall_Dynamics_Protein"/>
</dbReference>
<protein>
    <submittedName>
        <fullName evidence="2">N-acetylmuramidase domain-containing protein</fullName>
    </submittedName>
</protein>
<dbReference type="Pfam" id="PF11860">
    <property type="entry name" value="Muramidase"/>
    <property type="match status" value="1"/>
</dbReference>
<dbReference type="Proteomes" id="UP001597380">
    <property type="component" value="Unassembled WGS sequence"/>
</dbReference>
<dbReference type="Gene3D" id="2.30.30.40">
    <property type="entry name" value="SH3 Domains"/>
    <property type="match status" value="3"/>
</dbReference>
<evidence type="ECO:0000313" key="2">
    <source>
        <dbReference type="EMBL" id="MFD2095192.1"/>
    </source>
</evidence>
<proteinExistence type="predicted"/>
<feature type="domain" description="SH3b" evidence="1">
    <location>
        <begin position="66"/>
        <end position="128"/>
    </location>
</feature>
<evidence type="ECO:0000259" key="1">
    <source>
        <dbReference type="PROSITE" id="PS51781"/>
    </source>
</evidence>
<dbReference type="PANTHER" id="PTHR34408">
    <property type="entry name" value="FAMILY PROTEIN, PUTATIVE-RELATED"/>
    <property type="match status" value="1"/>
</dbReference>